<dbReference type="InterPro" id="IPR001633">
    <property type="entry name" value="EAL_dom"/>
</dbReference>
<comment type="caution">
    <text evidence="3">The sequence shown here is derived from an EMBL/GenBank/DDBJ whole genome shotgun (WGS) entry which is preliminary data.</text>
</comment>
<dbReference type="PROSITE" id="PS50887">
    <property type="entry name" value="GGDEF"/>
    <property type="match status" value="1"/>
</dbReference>
<reference evidence="3 4" key="1">
    <citation type="journal article" date="2016" name="Appl. Environ. Microbiol.">
        <title>Lack of Overt Genome Reduction in the Bryostatin-Producing Bryozoan Symbiont "Candidatus Endobugula sertula".</title>
        <authorList>
            <person name="Miller I.J."/>
            <person name="Vanee N."/>
            <person name="Fong S.S."/>
            <person name="Lim-Fong G.E."/>
            <person name="Kwan J.C."/>
        </authorList>
    </citation>
    <scope>NUCLEOTIDE SEQUENCE [LARGE SCALE GENOMIC DNA]</scope>
    <source>
        <strain evidence="3">AB1-4</strain>
    </source>
</reference>
<dbReference type="InterPro" id="IPR035919">
    <property type="entry name" value="EAL_sf"/>
</dbReference>
<gene>
    <name evidence="3" type="ORF">AB835_05400</name>
</gene>
<dbReference type="InterPro" id="IPR013656">
    <property type="entry name" value="PAS_4"/>
</dbReference>
<organism evidence="3 4">
    <name type="scientific">Candidatus Endobugula sertula</name>
    <name type="common">Bugula neritina bacterial symbiont</name>
    <dbReference type="NCBI Taxonomy" id="62101"/>
    <lineage>
        <taxon>Bacteria</taxon>
        <taxon>Pseudomonadati</taxon>
        <taxon>Pseudomonadota</taxon>
        <taxon>Gammaproteobacteria</taxon>
        <taxon>Cellvibrionales</taxon>
        <taxon>Cellvibrionaceae</taxon>
        <taxon>Candidatus Endobugula</taxon>
    </lineage>
</organism>
<dbReference type="InterPro" id="IPR035965">
    <property type="entry name" value="PAS-like_dom_sf"/>
</dbReference>
<dbReference type="AlphaFoldDB" id="A0A1D2QR86"/>
<accession>A0A1D2QR86</accession>
<dbReference type="PROSITE" id="PS50883">
    <property type="entry name" value="EAL"/>
    <property type="match status" value="1"/>
</dbReference>
<dbReference type="InterPro" id="IPR000160">
    <property type="entry name" value="GGDEF_dom"/>
</dbReference>
<evidence type="ECO:0000313" key="3">
    <source>
        <dbReference type="EMBL" id="ODS24096.1"/>
    </source>
</evidence>
<feature type="domain" description="GGDEF" evidence="2">
    <location>
        <begin position="308"/>
        <end position="444"/>
    </location>
</feature>
<dbReference type="Pfam" id="PF08448">
    <property type="entry name" value="PAS_4"/>
    <property type="match status" value="1"/>
</dbReference>
<dbReference type="PANTHER" id="PTHR44757:SF2">
    <property type="entry name" value="BIOFILM ARCHITECTURE MAINTENANCE PROTEIN MBAA"/>
    <property type="match status" value="1"/>
</dbReference>
<dbReference type="EMBL" id="MDLC01000014">
    <property type="protein sequence ID" value="ODS24096.1"/>
    <property type="molecule type" value="Genomic_DNA"/>
</dbReference>
<sequence>MTSDFLGDDPDSCYSQFLFDTLRTAVLYLDKWGRIRSANDMAKKLFDDQYLTGKTALEVFGNWDKPIQSYQEILQVARTGHSVTGLNEKIYIDGVECWFQTDKIAVENASHGFRGVVYTLDDISQLTQQKQSLSKSEANYRAFIENSDDTIWRVEFPSMISLNQKPEILVKLIRQQAVFGDCNDLFNKIYEIDDNQSLQGIQLQDITFQDKLLNIEEFVSNKLRLCDKAVEFELSNDEYKYLKTSVQGIVTDEALVGIWGVTRDITELRWYTDRLEYQATHDVLTGLPNRIQLQSLVEQSIVNCQKDKKVALMIIDLDSFKEINDTLGHDIGDYIIQEIGPRIKQQLLGASSVIARLGGDEFAILLVDINHQSQAEIVGKQVLNGIRKYFHIGNIDVEIRASMGISIYPDQASDFSTLLRYADVAMYCAKKDMIGLEVYDSERDAHSPKRLSLISELGKAIRNNDLTLYFQPKVSVCNQNIVGVEALARWTHPVMGFISPAEFVPIAEMTDLINDMTDWVLDESLRQVKVWRRKSLDIKIAVNISARNLLQENFCEHVECLLADHDLPASCLGLEITESTIMKNTEQTLLTLHKLNEVGVELSIDDFGTGYSLLAYLKRLPVKWLKIDYSFIINMLQDEQDQIIVNSTINMAHNLGLQVIAEGVENKKIMQCLGDMYCEQAQGFHIARPMPAFDFEKWYLGRYSD</sequence>
<protein>
    <recommendedName>
        <fullName evidence="5">Diguanylate cyclase</fullName>
    </recommendedName>
</protein>
<dbReference type="PANTHER" id="PTHR44757">
    <property type="entry name" value="DIGUANYLATE CYCLASE DGCP"/>
    <property type="match status" value="1"/>
</dbReference>
<dbReference type="Gene3D" id="3.30.450.20">
    <property type="entry name" value="PAS domain"/>
    <property type="match status" value="2"/>
</dbReference>
<dbReference type="CDD" id="cd01949">
    <property type="entry name" value="GGDEF"/>
    <property type="match status" value="1"/>
</dbReference>
<feature type="domain" description="EAL" evidence="1">
    <location>
        <begin position="450"/>
        <end position="703"/>
    </location>
</feature>
<dbReference type="SUPFAM" id="SSF141868">
    <property type="entry name" value="EAL domain-like"/>
    <property type="match status" value="1"/>
</dbReference>
<dbReference type="CDD" id="cd01948">
    <property type="entry name" value="EAL"/>
    <property type="match status" value="1"/>
</dbReference>
<dbReference type="Proteomes" id="UP000242502">
    <property type="component" value="Unassembled WGS sequence"/>
</dbReference>
<dbReference type="InterPro" id="IPR052155">
    <property type="entry name" value="Biofilm_reg_signaling"/>
</dbReference>
<dbReference type="InterPro" id="IPR043128">
    <property type="entry name" value="Rev_trsase/Diguanyl_cyclase"/>
</dbReference>
<dbReference type="SMART" id="SM00267">
    <property type="entry name" value="GGDEF"/>
    <property type="match status" value="1"/>
</dbReference>
<dbReference type="InterPro" id="IPR029787">
    <property type="entry name" value="Nucleotide_cyclase"/>
</dbReference>
<dbReference type="Pfam" id="PF00990">
    <property type="entry name" value="GGDEF"/>
    <property type="match status" value="1"/>
</dbReference>
<evidence type="ECO:0000259" key="2">
    <source>
        <dbReference type="PROSITE" id="PS50887"/>
    </source>
</evidence>
<dbReference type="Gene3D" id="3.20.20.450">
    <property type="entry name" value="EAL domain"/>
    <property type="match status" value="1"/>
</dbReference>
<dbReference type="NCBIfam" id="TIGR00254">
    <property type="entry name" value="GGDEF"/>
    <property type="match status" value="1"/>
</dbReference>
<dbReference type="SUPFAM" id="SSF55073">
    <property type="entry name" value="Nucleotide cyclase"/>
    <property type="match status" value="1"/>
</dbReference>
<dbReference type="SMART" id="SM00052">
    <property type="entry name" value="EAL"/>
    <property type="match status" value="1"/>
</dbReference>
<dbReference type="Pfam" id="PF00563">
    <property type="entry name" value="EAL"/>
    <property type="match status" value="1"/>
</dbReference>
<name>A0A1D2QR86_9GAMM</name>
<dbReference type="STRING" id="62101.AB835_05400"/>
<evidence type="ECO:0008006" key="5">
    <source>
        <dbReference type="Google" id="ProtNLM"/>
    </source>
</evidence>
<dbReference type="Gene3D" id="3.30.70.270">
    <property type="match status" value="1"/>
</dbReference>
<evidence type="ECO:0000259" key="1">
    <source>
        <dbReference type="PROSITE" id="PS50883"/>
    </source>
</evidence>
<dbReference type="SUPFAM" id="SSF55785">
    <property type="entry name" value="PYP-like sensor domain (PAS domain)"/>
    <property type="match status" value="1"/>
</dbReference>
<proteinExistence type="predicted"/>
<evidence type="ECO:0000313" key="4">
    <source>
        <dbReference type="Proteomes" id="UP000242502"/>
    </source>
</evidence>